<dbReference type="OrthoDB" id="3799620at2759"/>
<dbReference type="EMBL" id="ML977314">
    <property type="protein sequence ID" value="KAF2120225.1"/>
    <property type="molecule type" value="Genomic_DNA"/>
</dbReference>
<sequence>MRESTKQRLFERWFDERHYDPAIFQDGTEVRPSTILSTDHASTHAGFFDLPRELRNLVYVSLWSLNPPVQLYVGGISFRVFYPSYPIIRDSSRKHLKYASHQATPRSTFPPGLLADKQLLSEALEELNRLGIWKAGDRVKAFNRKVARAPKREESQWVRVECAREIQIHLHTFNRKFEKSHVVMLNRVDWEPMKLFTQSLFPAPFANMQILRLRTHIGRHAIYTMTRFSLHPLVEIASTVKLTLFTLDLVDLNMYVLQPPSTYHQASYFREMGWSIPPELLRRGGLNHGEGLLKIENVFKREVFGVGDALVGGAGKHVFGRTDEGWRFEVGRTKLEDID</sequence>
<accession>A0A6A5ZLS3</accession>
<proteinExistence type="predicted"/>
<evidence type="ECO:0000313" key="1">
    <source>
        <dbReference type="EMBL" id="KAF2120225.1"/>
    </source>
</evidence>
<gene>
    <name evidence="1" type="ORF">BDV96DRAFT_321285</name>
</gene>
<organism evidence="1 2">
    <name type="scientific">Lophiotrema nucula</name>
    <dbReference type="NCBI Taxonomy" id="690887"/>
    <lineage>
        <taxon>Eukaryota</taxon>
        <taxon>Fungi</taxon>
        <taxon>Dikarya</taxon>
        <taxon>Ascomycota</taxon>
        <taxon>Pezizomycotina</taxon>
        <taxon>Dothideomycetes</taxon>
        <taxon>Pleosporomycetidae</taxon>
        <taxon>Pleosporales</taxon>
        <taxon>Lophiotremataceae</taxon>
        <taxon>Lophiotrema</taxon>
    </lineage>
</organism>
<dbReference type="AlphaFoldDB" id="A0A6A5ZLS3"/>
<name>A0A6A5ZLS3_9PLEO</name>
<evidence type="ECO:0000313" key="2">
    <source>
        <dbReference type="Proteomes" id="UP000799770"/>
    </source>
</evidence>
<protein>
    <submittedName>
        <fullName evidence="1">Uncharacterized protein</fullName>
    </submittedName>
</protein>
<reference evidence="1" key="1">
    <citation type="journal article" date="2020" name="Stud. Mycol.">
        <title>101 Dothideomycetes genomes: a test case for predicting lifestyles and emergence of pathogens.</title>
        <authorList>
            <person name="Haridas S."/>
            <person name="Albert R."/>
            <person name="Binder M."/>
            <person name="Bloem J."/>
            <person name="Labutti K."/>
            <person name="Salamov A."/>
            <person name="Andreopoulos B."/>
            <person name="Baker S."/>
            <person name="Barry K."/>
            <person name="Bills G."/>
            <person name="Bluhm B."/>
            <person name="Cannon C."/>
            <person name="Castanera R."/>
            <person name="Culley D."/>
            <person name="Daum C."/>
            <person name="Ezra D."/>
            <person name="Gonzalez J."/>
            <person name="Henrissat B."/>
            <person name="Kuo A."/>
            <person name="Liang C."/>
            <person name="Lipzen A."/>
            <person name="Lutzoni F."/>
            <person name="Magnuson J."/>
            <person name="Mondo S."/>
            <person name="Nolan M."/>
            <person name="Ohm R."/>
            <person name="Pangilinan J."/>
            <person name="Park H.-J."/>
            <person name="Ramirez L."/>
            <person name="Alfaro M."/>
            <person name="Sun H."/>
            <person name="Tritt A."/>
            <person name="Yoshinaga Y."/>
            <person name="Zwiers L.-H."/>
            <person name="Turgeon B."/>
            <person name="Goodwin S."/>
            <person name="Spatafora J."/>
            <person name="Crous P."/>
            <person name="Grigoriev I."/>
        </authorList>
    </citation>
    <scope>NUCLEOTIDE SEQUENCE</scope>
    <source>
        <strain evidence="1">CBS 627.86</strain>
    </source>
</reference>
<dbReference type="Proteomes" id="UP000799770">
    <property type="component" value="Unassembled WGS sequence"/>
</dbReference>
<keyword evidence="2" id="KW-1185">Reference proteome</keyword>